<dbReference type="EMBL" id="JAOQBH010000006">
    <property type="protein sequence ID" value="KAJ4135093.1"/>
    <property type="molecule type" value="Genomic_DNA"/>
</dbReference>
<comment type="similarity">
    <text evidence="2">Belongs to the oligopeptide OPT transporter family.</text>
</comment>
<evidence type="ECO:0000256" key="5">
    <source>
        <dbReference type="ARBA" id="ARBA00022989"/>
    </source>
</evidence>
<evidence type="ECO:0000256" key="3">
    <source>
        <dbReference type="ARBA" id="ARBA00022448"/>
    </source>
</evidence>
<dbReference type="Pfam" id="PF03169">
    <property type="entry name" value="OPT"/>
    <property type="match status" value="1"/>
</dbReference>
<keyword evidence="9" id="KW-1185">Reference proteome</keyword>
<evidence type="ECO:0000256" key="6">
    <source>
        <dbReference type="ARBA" id="ARBA00023136"/>
    </source>
</evidence>
<comment type="caution">
    <text evidence="8">The sequence shown here is derived from an EMBL/GenBank/DDBJ whole genome shotgun (WGS) entry which is preliminary data.</text>
</comment>
<accession>A0ABQ8RH11</accession>
<feature type="transmembrane region" description="Helical" evidence="7">
    <location>
        <begin position="71"/>
        <end position="96"/>
    </location>
</feature>
<dbReference type="PANTHER" id="PTHR31645:SF0">
    <property type="entry name" value="OLIGOPEPTIDE TRANSPORTER YGL114W-RELATED"/>
    <property type="match status" value="1"/>
</dbReference>
<gene>
    <name evidence="8" type="primary">OPT8_1</name>
    <name evidence="8" type="ORF">NW768_004708</name>
</gene>
<dbReference type="Proteomes" id="UP001152024">
    <property type="component" value="Unassembled WGS sequence"/>
</dbReference>
<evidence type="ECO:0000256" key="1">
    <source>
        <dbReference type="ARBA" id="ARBA00004141"/>
    </source>
</evidence>
<feature type="transmembrane region" description="Helical" evidence="7">
    <location>
        <begin position="196"/>
        <end position="216"/>
    </location>
</feature>
<evidence type="ECO:0000313" key="9">
    <source>
        <dbReference type="Proteomes" id="UP001152024"/>
    </source>
</evidence>
<comment type="subcellular location">
    <subcellularLocation>
        <location evidence="1">Membrane</location>
        <topology evidence="1">Multi-pass membrane protein</topology>
    </subcellularLocation>
</comment>
<keyword evidence="5 7" id="KW-1133">Transmembrane helix</keyword>
<feature type="transmembrane region" description="Helical" evidence="7">
    <location>
        <begin position="222"/>
        <end position="240"/>
    </location>
</feature>
<dbReference type="InterPro" id="IPR045035">
    <property type="entry name" value="YSL-like"/>
</dbReference>
<keyword evidence="3" id="KW-0813">Transport</keyword>
<organism evidence="8 9">
    <name type="scientific">Fusarium equiseti</name>
    <name type="common">Fusarium scirpi</name>
    <dbReference type="NCBI Taxonomy" id="61235"/>
    <lineage>
        <taxon>Eukaryota</taxon>
        <taxon>Fungi</taxon>
        <taxon>Dikarya</taxon>
        <taxon>Ascomycota</taxon>
        <taxon>Pezizomycotina</taxon>
        <taxon>Sordariomycetes</taxon>
        <taxon>Hypocreomycetidae</taxon>
        <taxon>Hypocreales</taxon>
        <taxon>Nectriaceae</taxon>
        <taxon>Fusarium</taxon>
        <taxon>Fusarium incarnatum-equiseti species complex</taxon>
    </lineage>
</organism>
<reference evidence="8" key="1">
    <citation type="submission" date="2022-09" db="EMBL/GenBank/DDBJ databases">
        <title>Fusarium specimens isolated from Avocado Roots.</title>
        <authorList>
            <person name="Stajich J."/>
            <person name="Roper C."/>
            <person name="Heimlech-Rivalta G."/>
        </authorList>
    </citation>
    <scope>NUCLEOTIDE SEQUENCE</scope>
    <source>
        <strain evidence="8">CF00095</strain>
    </source>
</reference>
<dbReference type="InterPro" id="IPR004813">
    <property type="entry name" value="OPT"/>
</dbReference>
<evidence type="ECO:0000256" key="2">
    <source>
        <dbReference type="ARBA" id="ARBA00008807"/>
    </source>
</evidence>
<proteinExistence type="inferred from homology"/>
<feature type="transmembrane region" description="Helical" evidence="7">
    <location>
        <begin position="116"/>
        <end position="145"/>
    </location>
</feature>
<sequence length="420" mass="44963">MENHPLLDSSPSTEGESEVQSLLKGGFAAGALTIFMSFLPILHNLPVFGIDAAKNWLWSVDLSPGFLGQGIITGPVIPLHMLAGTIVGWGILSPYAKNKGYAPGEVDDWENGPRGWIIWISLSALLADAFVKLSWLLVSPFWFAWLQRFRSSQSSSSTFEPVPHPASAYDTFGTTRRTGVALAASPETKSFVTTKLLSISFLASVSVCLLAMGWTFGSITPWYYTLLSILLSIPMAVVGIRSLAETDYNPESALVSQLVFAQLISPSNPNGIIINLIAAATAQAGANQAGDLSYDLKVGSLVGAHPEAQTLGQVIGSLIGAVISCGIYKFYAARNPIPGPIFRIPSSFLVLSTARLLMGQGLPTGVTPFVVGTAIVFTVLTIIKMRYTNQWWDKFIPSGVAFAIGIAQISNRSRAVLTRP</sequence>
<evidence type="ECO:0000313" key="8">
    <source>
        <dbReference type="EMBL" id="KAJ4135093.1"/>
    </source>
</evidence>
<evidence type="ECO:0000256" key="7">
    <source>
        <dbReference type="SAM" id="Phobius"/>
    </source>
</evidence>
<feature type="transmembrane region" description="Helical" evidence="7">
    <location>
        <begin position="365"/>
        <end position="383"/>
    </location>
</feature>
<name>A0ABQ8RH11_FUSEQ</name>
<feature type="transmembrane region" description="Helical" evidence="7">
    <location>
        <begin position="27"/>
        <end position="50"/>
    </location>
</feature>
<evidence type="ECO:0000256" key="4">
    <source>
        <dbReference type="ARBA" id="ARBA00022692"/>
    </source>
</evidence>
<keyword evidence="4 7" id="KW-0812">Transmembrane</keyword>
<keyword evidence="6 7" id="KW-0472">Membrane</keyword>
<dbReference type="PANTHER" id="PTHR31645">
    <property type="entry name" value="OLIGOPEPTIDE TRANSPORTER YGL114W-RELATED"/>
    <property type="match status" value="1"/>
</dbReference>
<protein>
    <submittedName>
        <fullName evidence="8">OPT super</fullName>
    </submittedName>
</protein>